<sequence>MAIGDEFDADKITAYHLITMADEVGIDRNLLKRRLALMCGKVKKLAGLLSFDGLTEAEQDYANALIAFILKRNDWFEQQVAEFKPVIASL</sequence>
<organism evidence="1 2">
    <name type="scientific">Methylophaga lonarensis MPL</name>
    <dbReference type="NCBI Taxonomy" id="1286106"/>
    <lineage>
        <taxon>Bacteria</taxon>
        <taxon>Pseudomonadati</taxon>
        <taxon>Pseudomonadota</taxon>
        <taxon>Gammaproteobacteria</taxon>
        <taxon>Thiotrichales</taxon>
        <taxon>Piscirickettsiaceae</taxon>
        <taxon>Methylophaga</taxon>
    </lineage>
</organism>
<dbReference type="AlphaFoldDB" id="M7NUP1"/>
<evidence type="ECO:0000313" key="2">
    <source>
        <dbReference type="Proteomes" id="UP000012019"/>
    </source>
</evidence>
<gene>
    <name evidence="1" type="ORF">MPL1_09962</name>
</gene>
<dbReference type="STRING" id="1286106.MPL1_09962"/>
<proteinExistence type="predicted"/>
<accession>M7NUP1</accession>
<dbReference type="Proteomes" id="UP000012019">
    <property type="component" value="Unassembled WGS sequence"/>
</dbReference>
<comment type="caution">
    <text evidence="1">The sequence shown here is derived from an EMBL/GenBank/DDBJ whole genome shotgun (WGS) entry which is preliminary data.</text>
</comment>
<keyword evidence="2" id="KW-1185">Reference proteome</keyword>
<evidence type="ECO:0000313" key="1">
    <source>
        <dbReference type="EMBL" id="EMR12503.1"/>
    </source>
</evidence>
<reference evidence="1 2" key="1">
    <citation type="journal article" date="2013" name="Genome Announc.">
        <title>Draft Genome Sequence of Methylophaga lonarensis MPLT, a Haloalkaliphilic (Non-Methane-Utilizing) Methylotroph.</title>
        <authorList>
            <person name="Shetty S.A."/>
            <person name="Marathe N.P."/>
            <person name="Munot H."/>
            <person name="Antony C.P."/>
            <person name="Dhotre D.P."/>
            <person name="Murrell J.C."/>
            <person name="Shouche Y.S."/>
        </authorList>
    </citation>
    <scope>NUCLEOTIDE SEQUENCE [LARGE SCALE GENOMIC DNA]</scope>
    <source>
        <strain evidence="1 2">MPL</strain>
    </source>
</reference>
<dbReference type="EMBL" id="APHR01000054">
    <property type="protein sequence ID" value="EMR12503.1"/>
    <property type="molecule type" value="Genomic_DNA"/>
</dbReference>
<protein>
    <submittedName>
        <fullName evidence="1">HipA domain-containing protein</fullName>
    </submittedName>
</protein>
<dbReference type="PATRIC" id="fig|1286106.3.peg.1994"/>
<name>M7NUP1_9GAMM</name>